<dbReference type="GO" id="GO:0006457">
    <property type="term" value="P:protein folding"/>
    <property type="evidence" value="ECO:0007669"/>
    <property type="project" value="TreeGrafter"/>
</dbReference>
<reference evidence="4 5" key="1">
    <citation type="submission" date="2024-01" db="EMBL/GenBank/DDBJ databases">
        <title>Comparative genomics of Cryptococcus and Kwoniella reveals pathogenesis evolution and contrasting modes of karyotype evolution via chromosome fusion or intercentromeric recombination.</title>
        <authorList>
            <person name="Coelho M.A."/>
            <person name="David-Palma M."/>
            <person name="Shea T."/>
            <person name="Bowers K."/>
            <person name="McGinley-Smith S."/>
            <person name="Mohammad A.W."/>
            <person name="Gnirke A."/>
            <person name="Yurkov A.M."/>
            <person name="Nowrousian M."/>
            <person name="Sun S."/>
            <person name="Cuomo C.A."/>
            <person name="Heitman J."/>
        </authorList>
    </citation>
    <scope>NUCLEOTIDE SEQUENCE [LARGE SCALE GENOMIC DNA]</scope>
    <source>
        <strain evidence="4 5">PYCC6329</strain>
    </source>
</reference>
<dbReference type="Pfam" id="PF18972">
    <property type="entry name" value="Wheel"/>
    <property type="match status" value="1"/>
</dbReference>
<dbReference type="PANTHER" id="PTHR46035:SF1">
    <property type="entry name" value="TETRATRICOPEPTIDE REPEAT PROTEIN 4"/>
    <property type="match status" value="1"/>
</dbReference>
<dbReference type="Proteomes" id="UP001358614">
    <property type="component" value="Chromosome 2"/>
</dbReference>
<dbReference type="GO" id="GO:0030544">
    <property type="term" value="F:Hsp70 protein binding"/>
    <property type="evidence" value="ECO:0007669"/>
    <property type="project" value="TreeGrafter"/>
</dbReference>
<dbReference type="GO" id="GO:0005829">
    <property type="term" value="C:cytosol"/>
    <property type="evidence" value="ECO:0007669"/>
    <property type="project" value="TreeGrafter"/>
</dbReference>
<dbReference type="RefSeq" id="XP_066086836.1">
    <property type="nucleotide sequence ID" value="XM_066230739.1"/>
</dbReference>
<accession>A0AAX4KRT7</accession>
<dbReference type="SUPFAM" id="SSF48452">
    <property type="entry name" value="TPR-like"/>
    <property type="match status" value="1"/>
</dbReference>
<keyword evidence="2" id="KW-0802">TPR repeat</keyword>
<dbReference type="InterPro" id="IPR011990">
    <property type="entry name" value="TPR-like_helical_dom_sf"/>
</dbReference>
<name>A0AAX4KRT7_9TREE</name>
<gene>
    <name evidence="4" type="ORF">V865_006983</name>
</gene>
<evidence type="ECO:0000313" key="4">
    <source>
        <dbReference type="EMBL" id="WWD08869.1"/>
    </source>
</evidence>
<dbReference type="AlphaFoldDB" id="A0AAX4KRT7"/>
<evidence type="ECO:0000256" key="1">
    <source>
        <dbReference type="ARBA" id="ARBA00022737"/>
    </source>
</evidence>
<dbReference type="EMBL" id="CP144090">
    <property type="protein sequence ID" value="WWD08869.1"/>
    <property type="molecule type" value="Genomic_DNA"/>
</dbReference>
<dbReference type="PANTHER" id="PTHR46035">
    <property type="entry name" value="TETRATRICOPEPTIDE REPEAT PROTEIN 4"/>
    <property type="match status" value="1"/>
</dbReference>
<dbReference type="Gene3D" id="1.25.40.10">
    <property type="entry name" value="Tetratricopeptide repeat domain"/>
    <property type="match status" value="1"/>
</dbReference>
<protein>
    <recommendedName>
        <fullName evidence="3">Cns1/TTC4 wheel domain-containing protein</fullName>
    </recommendedName>
</protein>
<feature type="domain" description="Cns1/TTC4 wheel" evidence="3">
    <location>
        <begin position="284"/>
        <end position="414"/>
    </location>
</feature>
<evidence type="ECO:0000256" key="2">
    <source>
        <dbReference type="ARBA" id="ARBA00022803"/>
    </source>
</evidence>
<evidence type="ECO:0000313" key="5">
    <source>
        <dbReference type="Proteomes" id="UP001358614"/>
    </source>
</evidence>
<dbReference type="GO" id="GO:0005634">
    <property type="term" value="C:nucleus"/>
    <property type="evidence" value="ECO:0007669"/>
    <property type="project" value="TreeGrafter"/>
</dbReference>
<proteinExistence type="predicted"/>
<dbReference type="GeneID" id="91105784"/>
<dbReference type="InterPro" id="IPR044059">
    <property type="entry name" value="Csn1/TTC4_wheel"/>
</dbReference>
<dbReference type="GO" id="GO:0051879">
    <property type="term" value="F:Hsp90 protein binding"/>
    <property type="evidence" value="ECO:0007669"/>
    <property type="project" value="InterPro"/>
</dbReference>
<organism evidence="4 5">
    <name type="scientific">Kwoniella europaea PYCC6329</name>
    <dbReference type="NCBI Taxonomy" id="1423913"/>
    <lineage>
        <taxon>Eukaryota</taxon>
        <taxon>Fungi</taxon>
        <taxon>Dikarya</taxon>
        <taxon>Basidiomycota</taxon>
        <taxon>Agaricomycotina</taxon>
        <taxon>Tremellomycetes</taxon>
        <taxon>Tremellales</taxon>
        <taxon>Cryptococcaceae</taxon>
        <taxon>Kwoniella</taxon>
    </lineage>
</organism>
<evidence type="ECO:0000259" key="3">
    <source>
        <dbReference type="Pfam" id="PF18972"/>
    </source>
</evidence>
<sequence length="421" mass="48094">MAQSQSQQDQDGLLDTLLQSYSTASASGSVKGPGIGPEKKKEYGYKDFEAVLESTPIFMKETPKDGETNDVLEALRTLVFEGEGDEVATNFKNHGNELHLQKSYSEAVKAYTSGLDSNPKDLKLKITLLNNRAQSNLLLKNHKSVLKDVGTIIALYTTEKWDSDKPLIKAMYRVSNSLIALERWKEALDVITRAKKEIQDGKIVGEDISLWDGLEDKVQKGQKRDEDRMKRIRKEQVTKGLLERAINQRGLINVKTSNPPDNSPPVHFDPSEYKEDQWEESISIDTPLIFPVFLLYPQYGQSDFITSFQENTSFLDQLNVMFPQSPSKVEIPPAEWDEKKEYYVDNLVIYVETSQKRLLKVGKELTLREIIRKAKRDQNEKDRVEKDGIVLKDGLMSFVVLPKGEVEKRWIEEFKKSRDGK</sequence>
<keyword evidence="5" id="KW-1185">Reference proteome</keyword>
<keyword evidence="1" id="KW-0677">Repeat</keyword>
<dbReference type="KEGG" id="ker:91105784"/>